<dbReference type="InterPro" id="IPR036291">
    <property type="entry name" value="NAD(P)-bd_dom_sf"/>
</dbReference>
<sequence>MSFQNKNSSKAYDVIIEGSGDGGGMASKILSEAGLSEAIVEEGCDFDAAIGHRDIDGETYTGKNGTELDWFLSRRKFLATTATLIASPLLLHIPVFAGNSDKKLRHVCVGVGGMGGHDLQRFIAHPDVEIVAICDVDDDRLQKAAELVPNARKYRDWRTLLKEESENFDSINVSVPDHNHFAVAISAIKMGKHVYCQKPMCHDVSEIRKLTNAAIKAGIVSQLGTQHASGKGDRTAVQWIKEGHIGKIKNVYLCSNRPGATEAYRFPGPRPVGGQDPPAGLDWNLWTGTAPLRPYNPTIYHPSKWRAWQDFGTGWSGDIGCHIFDAVWKGMGLQAPISVHARVQESWENSPERRADTWPQSNHLTWVFPGNEMTESEELTVEWFDGEFYPPEEVRALFSVENYPAESAMLVGTEGALLIPHTKLPVLLPESKFQQVQYPEMEERDHYHHFVDACLGKTKTESHFAQAGPMTEAIILGTVAIREPQKVLKWDAKKMKIPNHPEAEKYLSRKYRKGWEV</sequence>
<evidence type="ECO:0000313" key="3">
    <source>
        <dbReference type="EMBL" id="REG88707.1"/>
    </source>
</evidence>
<dbReference type="InterPro" id="IPR050463">
    <property type="entry name" value="Gfo/Idh/MocA_oxidrdct_glycsds"/>
</dbReference>
<evidence type="ECO:0000259" key="2">
    <source>
        <dbReference type="Pfam" id="PF19051"/>
    </source>
</evidence>
<dbReference type="EMBL" id="QUNF01000008">
    <property type="protein sequence ID" value="REG88707.1"/>
    <property type="molecule type" value="Genomic_DNA"/>
</dbReference>
<dbReference type="AlphaFoldDB" id="A0A3E0DVR7"/>
<feature type="domain" description="Gfo/Idh/MocA-like oxidoreductase N-terminal" evidence="1">
    <location>
        <begin position="105"/>
        <end position="222"/>
    </location>
</feature>
<name>A0A3E0DVR7_9BACT</name>
<dbReference type="Gene3D" id="3.30.360.10">
    <property type="entry name" value="Dihydrodipicolinate Reductase, domain 2"/>
    <property type="match status" value="1"/>
</dbReference>
<dbReference type="Gene3D" id="3.40.50.720">
    <property type="entry name" value="NAD(P)-binding Rossmann-like Domain"/>
    <property type="match status" value="1"/>
</dbReference>
<dbReference type="RefSeq" id="WP_240510874.1">
    <property type="nucleotide sequence ID" value="NZ_MSSW01000013.1"/>
</dbReference>
<dbReference type="PANTHER" id="PTHR43818:SF10">
    <property type="entry name" value="NADH-DEPENDENT DEHYDROGENASE-RELATED"/>
    <property type="match status" value="1"/>
</dbReference>
<dbReference type="SUPFAM" id="SSF51735">
    <property type="entry name" value="NAD(P)-binding Rossmann-fold domains"/>
    <property type="match status" value="1"/>
</dbReference>
<dbReference type="Pfam" id="PF19051">
    <property type="entry name" value="GFO_IDH_MocA_C2"/>
    <property type="match status" value="1"/>
</dbReference>
<dbReference type="Proteomes" id="UP000256405">
    <property type="component" value="Unassembled WGS sequence"/>
</dbReference>
<dbReference type="PANTHER" id="PTHR43818">
    <property type="entry name" value="BCDNA.GH03377"/>
    <property type="match status" value="1"/>
</dbReference>
<dbReference type="InterPro" id="IPR043906">
    <property type="entry name" value="Gfo/Idh/MocA_OxRdtase_bact_C"/>
</dbReference>
<gene>
    <name evidence="3" type="ORF">C8N25_108141</name>
</gene>
<dbReference type="SUPFAM" id="SSF55347">
    <property type="entry name" value="Glyceraldehyde-3-phosphate dehydrogenase-like, C-terminal domain"/>
    <property type="match status" value="1"/>
</dbReference>
<organism evidence="3 4">
    <name type="scientific">Algoriphagus antarcticus</name>
    <dbReference type="NCBI Taxonomy" id="238540"/>
    <lineage>
        <taxon>Bacteria</taxon>
        <taxon>Pseudomonadati</taxon>
        <taxon>Bacteroidota</taxon>
        <taxon>Cytophagia</taxon>
        <taxon>Cytophagales</taxon>
        <taxon>Cyclobacteriaceae</taxon>
        <taxon>Algoriphagus</taxon>
    </lineage>
</organism>
<feature type="domain" description="Gfo/Idh/MocA-like oxidoreductase bacterial type C-terminal" evidence="2">
    <location>
        <begin position="259"/>
        <end position="340"/>
    </location>
</feature>
<accession>A0A3E0DVR7</accession>
<comment type="caution">
    <text evidence="3">The sequence shown here is derived from an EMBL/GenBank/DDBJ whole genome shotgun (WGS) entry which is preliminary data.</text>
</comment>
<reference evidence="3 4" key="1">
    <citation type="submission" date="2018-08" db="EMBL/GenBank/DDBJ databases">
        <title>Genomic Encyclopedia of Archaeal and Bacterial Type Strains, Phase II (KMG-II): from individual species to whole genera.</title>
        <authorList>
            <person name="Goeker M."/>
        </authorList>
    </citation>
    <scope>NUCLEOTIDE SEQUENCE [LARGE SCALE GENOMIC DNA]</scope>
    <source>
        <strain evidence="3 4">DSM 15986</strain>
    </source>
</reference>
<dbReference type="GO" id="GO:0000166">
    <property type="term" value="F:nucleotide binding"/>
    <property type="evidence" value="ECO:0007669"/>
    <property type="project" value="InterPro"/>
</dbReference>
<keyword evidence="4" id="KW-1185">Reference proteome</keyword>
<proteinExistence type="predicted"/>
<dbReference type="Pfam" id="PF01408">
    <property type="entry name" value="GFO_IDH_MocA"/>
    <property type="match status" value="1"/>
</dbReference>
<protein>
    <submittedName>
        <fullName evidence="3">Putative dehydrogenase</fullName>
    </submittedName>
</protein>
<evidence type="ECO:0000259" key="1">
    <source>
        <dbReference type="Pfam" id="PF01408"/>
    </source>
</evidence>
<evidence type="ECO:0000313" key="4">
    <source>
        <dbReference type="Proteomes" id="UP000256405"/>
    </source>
</evidence>
<dbReference type="InterPro" id="IPR000683">
    <property type="entry name" value="Gfo/Idh/MocA-like_OxRdtase_N"/>
</dbReference>